<dbReference type="Gene3D" id="3.10.180.10">
    <property type="entry name" value="2,3-Dihydroxybiphenyl 1,2-Dioxygenase, domain 1"/>
    <property type="match status" value="1"/>
</dbReference>
<feature type="domain" description="VOC" evidence="1">
    <location>
        <begin position="10"/>
        <end position="137"/>
    </location>
</feature>
<reference evidence="2" key="1">
    <citation type="submission" date="2024-05" db="EMBL/GenBank/DDBJ databases">
        <title>Herbiconiux sp. A18JL235.</title>
        <authorList>
            <person name="Zhang G."/>
        </authorList>
    </citation>
    <scope>NUCLEOTIDE SEQUENCE</scope>
    <source>
        <strain evidence="2">A18JL235</strain>
    </source>
</reference>
<sequence>MTNANSNPTTPKQLRLIIETDDFDEALHFYRDLLGMPEQAAFATEGDDRVAILHAGVATIELATSTHAKNIDEVEGMPAGSAPSLRIALEVEDTVAAVARATAGDATVLAPPTRTPFRSLNARLQGPAGWQVTLFQELETLQERQTRAGFLTDDERDRHA</sequence>
<evidence type="ECO:0000313" key="2">
    <source>
        <dbReference type="EMBL" id="XDI05316.1"/>
    </source>
</evidence>
<dbReference type="InterPro" id="IPR037523">
    <property type="entry name" value="VOC_core"/>
</dbReference>
<dbReference type="EMBL" id="CP162511">
    <property type="protein sequence ID" value="XDI05316.1"/>
    <property type="molecule type" value="Genomic_DNA"/>
</dbReference>
<gene>
    <name evidence="2" type="ORF">ABFY20_18660</name>
</gene>
<dbReference type="AlphaFoldDB" id="A0AB39BGR4"/>
<dbReference type="SUPFAM" id="SSF54593">
    <property type="entry name" value="Glyoxalase/Bleomycin resistance protein/Dihydroxybiphenyl dioxygenase"/>
    <property type="match status" value="1"/>
</dbReference>
<evidence type="ECO:0000259" key="1">
    <source>
        <dbReference type="PROSITE" id="PS51819"/>
    </source>
</evidence>
<dbReference type="InterPro" id="IPR004360">
    <property type="entry name" value="Glyas_Fos-R_dOase_dom"/>
</dbReference>
<proteinExistence type="predicted"/>
<dbReference type="RefSeq" id="WP_368497700.1">
    <property type="nucleotide sequence ID" value="NZ_CP162511.1"/>
</dbReference>
<name>A0AB39BGR4_9MICO</name>
<dbReference type="Pfam" id="PF00903">
    <property type="entry name" value="Glyoxalase"/>
    <property type="match status" value="1"/>
</dbReference>
<protein>
    <submittedName>
        <fullName evidence="2">VOC family protein</fullName>
    </submittedName>
</protein>
<dbReference type="PROSITE" id="PS51819">
    <property type="entry name" value="VOC"/>
    <property type="match status" value="1"/>
</dbReference>
<dbReference type="InterPro" id="IPR029068">
    <property type="entry name" value="Glyas_Bleomycin-R_OHBP_Dase"/>
</dbReference>
<accession>A0AB39BGR4</accession>
<organism evidence="2">
    <name type="scientific">Herbiconiux sp. A18JL235</name>
    <dbReference type="NCBI Taxonomy" id="3152363"/>
    <lineage>
        <taxon>Bacteria</taxon>
        <taxon>Bacillati</taxon>
        <taxon>Actinomycetota</taxon>
        <taxon>Actinomycetes</taxon>
        <taxon>Micrococcales</taxon>
        <taxon>Microbacteriaceae</taxon>
        <taxon>Herbiconiux</taxon>
    </lineage>
</organism>